<organism evidence="9 10">
    <name type="scientific">Methanocaldococcus fervens (strain DSM 4213 / JCM 15782 / AG86)</name>
    <name type="common">Methanococcus fervens</name>
    <dbReference type="NCBI Taxonomy" id="573064"/>
    <lineage>
        <taxon>Archaea</taxon>
        <taxon>Methanobacteriati</taxon>
        <taxon>Methanobacteriota</taxon>
        <taxon>Methanomada group</taxon>
        <taxon>Methanococci</taxon>
        <taxon>Methanococcales</taxon>
        <taxon>Methanocaldococcaceae</taxon>
        <taxon>Methanocaldococcus</taxon>
    </lineage>
</organism>
<dbReference type="GO" id="GO:0005886">
    <property type="term" value="C:plasma membrane"/>
    <property type="evidence" value="ECO:0007669"/>
    <property type="project" value="UniProtKB-SubCell"/>
</dbReference>
<name>C7P922_METFA</name>
<dbReference type="KEGG" id="mfe:Mefer_1245"/>
<dbReference type="NCBIfam" id="TIGR04178">
    <property type="entry name" value="exo_archaeo"/>
    <property type="match status" value="1"/>
</dbReference>
<reference evidence="9" key="1">
    <citation type="submission" date="2009-08" db="EMBL/GenBank/DDBJ databases">
        <title>Complete sequence of chromosome of Methanocaldococcus fervens AG86.</title>
        <authorList>
            <consortium name="US DOE Joint Genome Institute"/>
            <person name="Lucas S."/>
            <person name="Copeland A."/>
            <person name="Lapidus A."/>
            <person name="Glavina del Rio T."/>
            <person name="Tice H."/>
            <person name="Bruce D."/>
            <person name="Goodwin L."/>
            <person name="Pitluck S."/>
            <person name="Chertkov O."/>
            <person name="Detter J.C."/>
            <person name="Han C."/>
            <person name="Tapia R."/>
            <person name="Larimer F."/>
            <person name="Land M."/>
            <person name="Hauser L."/>
            <person name="Kyrpides N."/>
            <person name="Ovchinnikova G."/>
            <person name="Lupa-Sieprawska M."/>
            <person name="Whitman W.B."/>
        </authorList>
    </citation>
    <scope>NUCLEOTIDE SEQUENCE [LARGE SCALE GENOMIC DNA]</scope>
    <source>
        <strain evidence="9">AG86</strain>
    </source>
</reference>
<dbReference type="EMBL" id="CP001696">
    <property type="protein sequence ID" value="ACV25054.1"/>
    <property type="molecule type" value="Genomic_DNA"/>
</dbReference>
<protein>
    <recommendedName>
        <fullName evidence="11">Exosortase EpsH-related protein</fullName>
    </recommendedName>
</protein>
<dbReference type="InterPro" id="IPR026392">
    <property type="entry name" value="Exo/Archaeosortase_dom"/>
</dbReference>
<feature type="transmembrane region" description="Helical" evidence="8">
    <location>
        <begin position="103"/>
        <end position="125"/>
    </location>
</feature>
<feature type="transmembrane region" description="Helical" evidence="8">
    <location>
        <begin position="78"/>
        <end position="96"/>
    </location>
</feature>
<dbReference type="eggNOG" id="arCOG04471">
    <property type="taxonomic scope" value="Archaea"/>
</dbReference>
<feature type="transmembrane region" description="Helical" evidence="8">
    <location>
        <begin position="37"/>
        <end position="58"/>
    </location>
</feature>
<evidence type="ECO:0000256" key="5">
    <source>
        <dbReference type="ARBA" id="ARBA00022801"/>
    </source>
</evidence>
<evidence type="ECO:0000256" key="4">
    <source>
        <dbReference type="ARBA" id="ARBA00022692"/>
    </source>
</evidence>
<feature type="transmembrane region" description="Helical" evidence="8">
    <location>
        <begin position="137"/>
        <end position="159"/>
    </location>
</feature>
<dbReference type="GeneID" id="8365948"/>
<keyword evidence="7 8" id="KW-0472">Membrane</keyword>
<dbReference type="Pfam" id="PF09721">
    <property type="entry name" value="Exosortase_EpsH"/>
    <property type="match status" value="1"/>
</dbReference>
<evidence type="ECO:0000256" key="7">
    <source>
        <dbReference type="ARBA" id="ARBA00023136"/>
    </source>
</evidence>
<evidence type="ECO:0000256" key="2">
    <source>
        <dbReference type="ARBA" id="ARBA00022475"/>
    </source>
</evidence>
<keyword evidence="3" id="KW-0645">Protease</keyword>
<dbReference type="Proteomes" id="UP000001495">
    <property type="component" value="Chromosome"/>
</dbReference>
<comment type="subcellular location">
    <subcellularLocation>
        <location evidence="1">Cell membrane</location>
        <topology evidence="1">Multi-pass membrane protein</topology>
    </subcellularLocation>
</comment>
<accession>C7P922</accession>
<dbReference type="InterPro" id="IPR026485">
    <property type="entry name" value="Archaeo_ArtE"/>
</dbReference>
<evidence type="ECO:0000256" key="1">
    <source>
        <dbReference type="ARBA" id="ARBA00004651"/>
    </source>
</evidence>
<dbReference type="OrthoDB" id="65574at2157"/>
<feature type="transmembrane region" description="Helical" evidence="8">
    <location>
        <begin position="12"/>
        <end position="30"/>
    </location>
</feature>
<keyword evidence="10" id="KW-1185">Reference proteome</keyword>
<gene>
    <name evidence="9" type="ordered locus">Mefer_1245</name>
</gene>
<sequence>MGEGIYTNGKSKILFLIKFYIVFLILFFILNHFSKYLVGIVAYLSYLFIKVIFPSATLSGNLIYLPNNVIEVAEECTGSFLVAGFLSLITVFSKNIKEFMIGLFFVLLAFFVNIFRIVLICYLVNMHPNNPWLYHEIVSYTVILTLVPILVIAYLELLAKLRGDNAVYKGQYSKDKSRCIKKEIGR</sequence>
<evidence type="ECO:0008006" key="11">
    <source>
        <dbReference type="Google" id="ProtNLM"/>
    </source>
</evidence>
<keyword evidence="6 8" id="KW-1133">Transmembrane helix</keyword>
<evidence type="ECO:0000313" key="10">
    <source>
        <dbReference type="Proteomes" id="UP000001495"/>
    </source>
</evidence>
<dbReference type="InterPro" id="IPR019127">
    <property type="entry name" value="Exosortase"/>
</dbReference>
<evidence type="ECO:0000256" key="6">
    <source>
        <dbReference type="ARBA" id="ARBA00022989"/>
    </source>
</evidence>
<keyword evidence="5" id="KW-0378">Hydrolase</keyword>
<proteinExistence type="predicted"/>
<dbReference type="NCBIfam" id="TIGR04124">
    <property type="entry name" value="archaeo_artE"/>
    <property type="match status" value="1"/>
</dbReference>
<dbReference type="GO" id="GO:0006508">
    <property type="term" value="P:proteolysis"/>
    <property type="evidence" value="ECO:0007669"/>
    <property type="project" value="UniProtKB-KW"/>
</dbReference>
<dbReference type="HOGENOM" id="CLU_134207_0_0_2"/>
<dbReference type="STRING" id="573064.Mefer_1245"/>
<keyword evidence="2" id="KW-1003">Cell membrane</keyword>
<keyword evidence="4 8" id="KW-0812">Transmembrane</keyword>
<dbReference type="AlphaFoldDB" id="C7P922"/>
<dbReference type="RefSeq" id="WP_015791790.1">
    <property type="nucleotide sequence ID" value="NC_013156.1"/>
</dbReference>
<dbReference type="GO" id="GO:0008233">
    <property type="term" value="F:peptidase activity"/>
    <property type="evidence" value="ECO:0007669"/>
    <property type="project" value="UniProtKB-KW"/>
</dbReference>
<evidence type="ECO:0000256" key="3">
    <source>
        <dbReference type="ARBA" id="ARBA00022670"/>
    </source>
</evidence>
<evidence type="ECO:0000313" key="9">
    <source>
        <dbReference type="EMBL" id="ACV25054.1"/>
    </source>
</evidence>
<evidence type="ECO:0000256" key="8">
    <source>
        <dbReference type="SAM" id="Phobius"/>
    </source>
</evidence>